<sequence length="408" mass="45063">MAKSQPHFNPDEFMQNWSTDRVPSHDNGISFRQCIIKAFSLPEDDNYEYKAQGVTTLDITQRAIHGKRAHGLHDWYHDEHGKLATPPHPTPPEITAYTSLFFPSIALPKALNAFKNSAKASTLQSPISTHLSSSYHTTPLAQGLLPTKPKSPRSHTNPYLDLWAYSCEELEWAGPWPATSSTRISHHILPVLYHHFGCLVPSFAALHIIARLAQPRKPSTQPVKPILDVGSGNGYWTLMLRQFPAAECGMKRLLVCAVDNQVSTYRTTWVNDTVVMDAVRFLREGRIRSPITMTSKAESASASADADADKNSVHERAVDSGRGCILLLVYPQATGTFTSSVLKAYKGDTIVVAGTQNGNGFTGFVGEMVESWVEREMGEFELVLRVPVPSFAGKDEGLCVFRRRGSDG</sequence>
<dbReference type="EMBL" id="MU004444">
    <property type="protein sequence ID" value="KAF2650793.1"/>
    <property type="molecule type" value="Genomic_DNA"/>
</dbReference>
<dbReference type="AlphaFoldDB" id="A0A6A6SW21"/>
<dbReference type="Proteomes" id="UP000799324">
    <property type="component" value="Unassembled WGS sequence"/>
</dbReference>
<accession>A0A6A6SW21</accession>
<organism evidence="1 2">
    <name type="scientific">Lophiostoma macrostomum CBS 122681</name>
    <dbReference type="NCBI Taxonomy" id="1314788"/>
    <lineage>
        <taxon>Eukaryota</taxon>
        <taxon>Fungi</taxon>
        <taxon>Dikarya</taxon>
        <taxon>Ascomycota</taxon>
        <taxon>Pezizomycotina</taxon>
        <taxon>Dothideomycetes</taxon>
        <taxon>Pleosporomycetidae</taxon>
        <taxon>Pleosporales</taxon>
        <taxon>Lophiostomataceae</taxon>
        <taxon>Lophiostoma</taxon>
    </lineage>
</organism>
<dbReference type="OrthoDB" id="5411518at2759"/>
<dbReference type="PANTHER" id="PTHR39290:SF6">
    <property type="entry name" value="S-ADENOSYL-L-METHIONINE-DEPENDENT METHYLTRANSFERASES SUPERFAMILY PROTEIN"/>
    <property type="match status" value="1"/>
</dbReference>
<keyword evidence="2" id="KW-1185">Reference proteome</keyword>
<dbReference type="PANTHER" id="PTHR39290">
    <property type="entry name" value="C3H1-TYPE DOMAIN-CONTAINING PROTEIN-RELATED"/>
    <property type="match status" value="1"/>
</dbReference>
<evidence type="ECO:0000313" key="2">
    <source>
        <dbReference type="Proteomes" id="UP000799324"/>
    </source>
</evidence>
<evidence type="ECO:0008006" key="3">
    <source>
        <dbReference type="Google" id="ProtNLM"/>
    </source>
</evidence>
<name>A0A6A6SW21_9PLEO</name>
<dbReference type="SUPFAM" id="SSF53335">
    <property type="entry name" value="S-adenosyl-L-methionine-dependent methyltransferases"/>
    <property type="match status" value="1"/>
</dbReference>
<protein>
    <recommendedName>
        <fullName evidence="3">Methyltransferase domain-containing protein</fullName>
    </recommendedName>
</protein>
<dbReference type="InterPro" id="IPR029063">
    <property type="entry name" value="SAM-dependent_MTases_sf"/>
</dbReference>
<reference evidence="1" key="1">
    <citation type="journal article" date="2020" name="Stud. Mycol.">
        <title>101 Dothideomycetes genomes: a test case for predicting lifestyles and emergence of pathogens.</title>
        <authorList>
            <person name="Haridas S."/>
            <person name="Albert R."/>
            <person name="Binder M."/>
            <person name="Bloem J."/>
            <person name="Labutti K."/>
            <person name="Salamov A."/>
            <person name="Andreopoulos B."/>
            <person name="Baker S."/>
            <person name="Barry K."/>
            <person name="Bills G."/>
            <person name="Bluhm B."/>
            <person name="Cannon C."/>
            <person name="Castanera R."/>
            <person name="Culley D."/>
            <person name="Daum C."/>
            <person name="Ezra D."/>
            <person name="Gonzalez J."/>
            <person name="Henrissat B."/>
            <person name="Kuo A."/>
            <person name="Liang C."/>
            <person name="Lipzen A."/>
            <person name="Lutzoni F."/>
            <person name="Magnuson J."/>
            <person name="Mondo S."/>
            <person name="Nolan M."/>
            <person name="Ohm R."/>
            <person name="Pangilinan J."/>
            <person name="Park H.-J."/>
            <person name="Ramirez L."/>
            <person name="Alfaro M."/>
            <person name="Sun H."/>
            <person name="Tritt A."/>
            <person name="Yoshinaga Y."/>
            <person name="Zwiers L.-H."/>
            <person name="Turgeon B."/>
            <person name="Goodwin S."/>
            <person name="Spatafora J."/>
            <person name="Crous P."/>
            <person name="Grigoriev I."/>
        </authorList>
    </citation>
    <scope>NUCLEOTIDE SEQUENCE</scope>
    <source>
        <strain evidence="1">CBS 122681</strain>
    </source>
</reference>
<proteinExistence type="predicted"/>
<gene>
    <name evidence="1" type="ORF">K491DRAFT_720441</name>
</gene>
<evidence type="ECO:0000313" key="1">
    <source>
        <dbReference type="EMBL" id="KAF2650793.1"/>
    </source>
</evidence>